<keyword evidence="2" id="KW-1185">Reference proteome</keyword>
<sequence length="215" mass="24521">VFLEGALRAVKLKGSLSKFKDLDDFYSCLKQNFEELKNVGLHKLLFFAKEDQSLLPDVILISLITTASKPLIVWYLMSDATNVFQDLLKQNYKSLDTVPKFNPNELPAICHLISNQRLDLVYKNLQVEFDGSQSYGYADYAVYIDDNILLVDEAMWEDLVEGIAQCIVEMHTIAETLGKHKCDKLSTIFGIVTTGYCWRFICWSDSLEIPMVEVS</sequence>
<organism evidence="1 2">
    <name type="scientific">Gigaspora margarita</name>
    <dbReference type="NCBI Taxonomy" id="4874"/>
    <lineage>
        <taxon>Eukaryota</taxon>
        <taxon>Fungi</taxon>
        <taxon>Fungi incertae sedis</taxon>
        <taxon>Mucoromycota</taxon>
        <taxon>Glomeromycotina</taxon>
        <taxon>Glomeromycetes</taxon>
        <taxon>Diversisporales</taxon>
        <taxon>Gigasporaceae</taxon>
        <taxon>Gigaspora</taxon>
    </lineage>
</organism>
<dbReference type="EMBL" id="CAJVQB010028959">
    <property type="protein sequence ID" value="CAG8813332.1"/>
    <property type="molecule type" value="Genomic_DNA"/>
</dbReference>
<feature type="non-terminal residue" evidence="1">
    <location>
        <position position="1"/>
    </location>
</feature>
<comment type="caution">
    <text evidence="1">The sequence shown here is derived from an EMBL/GenBank/DDBJ whole genome shotgun (WGS) entry which is preliminary data.</text>
</comment>
<dbReference type="Proteomes" id="UP000789901">
    <property type="component" value="Unassembled WGS sequence"/>
</dbReference>
<protein>
    <submittedName>
        <fullName evidence="1">39763_t:CDS:1</fullName>
    </submittedName>
</protein>
<accession>A0ABN7W330</accession>
<evidence type="ECO:0000313" key="2">
    <source>
        <dbReference type="Proteomes" id="UP000789901"/>
    </source>
</evidence>
<name>A0ABN7W330_GIGMA</name>
<evidence type="ECO:0000313" key="1">
    <source>
        <dbReference type="EMBL" id="CAG8813332.1"/>
    </source>
</evidence>
<gene>
    <name evidence="1" type="ORF">GMARGA_LOCUS25757</name>
</gene>
<proteinExistence type="predicted"/>
<reference evidence="1 2" key="1">
    <citation type="submission" date="2021-06" db="EMBL/GenBank/DDBJ databases">
        <authorList>
            <person name="Kallberg Y."/>
            <person name="Tangrot J."/>
            <person name="Rosling A."/>
        </authorList>
    </citation>
    <scope>NUCLEOTIDE SEQUENCE [LARGE SCALE GENOMIC DNA]</scope>
    <source>
        <strain evidence="1 2">120-4 pot B 10/14</strain>
    </source>
</reference>